<dbReference type="Gene3D" id="1.10.10.10">
    <property type="entry name" value="Winged helix-like DNA-binding domain superfamily/Winged helix DNA-binding domain"/>
    <property type="match status" value="1"/>
</dbReference>
<keyword evidence="3 5" id="KW-0238">DNA-binding</keyword>
<dbReference type="Pfam" id="PF00486">
    <property type="entry name" value="Trans_reg_C"/>
    <property type="match status" value="1"/>
</dbReference>
<dbReference type="CDD" id="cd00383">
    <property type="entry name" value="trans_reg_C"/>
    <property type="match status" value="1"/>
</dbReference>
<feature type="DNA-binding region" description="OmpR/PhoB-type" evidence="5">
    <location>
        <begin position="1"/>
        <end position="94"/>
    </location>
</feature>
<dbReference type="EMBL" id="LT985188">
    <property type="protein sequence ID" value="SPD88640.1"/>
    <property type="molecule type" value="Genomic_DNA"/>
</dbReference>
<dbReference type="SUPFAM" id="SSF46894">
    <property type="entry name" value="C-terminal effector domain of the bipartite response regulators"/>
    <property type="match status" value="1"/>
</dbReference>
<name>A0A2N9JKV3_9ACTN</name>
<dbReference type="GO" id="GO:0000160">
    <property type="term" value="P:phosphorelay signal transduction system"/>
    <property type="evidence" value="ECO:0007669"/>
    <property type="project" value="InterPro"/>
</dbReference>
<dbReference type="InterPro" id="IPR011990">
    <property type="entry name" value="TPR-like_helical_dom_sf"/>
</dbReference>
<keyword evidence="2" id="KW-0805">Transcription regulation</keyword>
<dbReference type="PROSITE" id="PS51755">
    <property type="entry name" value="OMPR_PHOB"/>
    <property type="match status" value="1"/>
</dbReference>
<organism evidence="7 8">
    <name type="scientific">Micropruina glycogenica</name>
    <dbReference type="NCBI Taxonomy" id="75385"/>
    <lineage>
        <taxon>Bacteria</taxon>
        <taxon>Bacillati</taxon>
        <taxon>Actinomycetota</taxon>
        <taxon>Actinomycetes</taxon>
        <taxon>Propionibacteriales</taxon>
        <taxon>Nocardioidaceae</taxon>
        <taxon>Micropruina</taxon>
    </lineage>
</organism>
<evidence type="ECO:0000256" key="4">
    <source>
        <dbReference type="ARBA" id="ARBA00023163"/>
    </source>
</evidence>
<dbReference type="Pfam" id="PF03704">
    <property type="entry name" value="BTAD"/>
    <property type="match status" value="1"/>
</dbReference>
<dbReference type="AlphaFoldDB" id="A0A2N9JKV3"/>
<dbReference type="SMART" id="SM01043">
    <property type="entry name" value="BTAD"/>
    <property type="match status" value="1"/>
</dbReference>
<dbReference type="InterPro" id="IPR016032">
    <property type="entry name" value="Sig_transdc_resp-reg_C-effctor"/>
</dbReference>
<evidence type="ECO:0000313" key="8">
    <source>
        <dbReference type="Proteomes" id="UP000238164"/>
    </source>
</evidence>
<keyword evidence="4" id="KW-0804">Transcription</keyword>
<keyword evidence="8" id="KW-1185">Reference proteome</keyword>
<dbReference type="OrthoDB" id="3755432at2"/>
<dbReference type="GO" id="GO:0006355">
    <property type="term" value="P:regulation of DNA-templated transcription"/>
    <property type="evidence" value="ECO:0007669"/>
    <property type="project" value="InterPro"/>
</dbReference>
<dbReference type="GO" id="GO:0003677">
    <property type="term" value="F:DNA binding"/>
    <property type="evidence" value="ECO:0007669"/>
    <property type="project" value="UniProtKB-UniRule"/>
</dbReference>
<dbReference type="SMART" id="SM00862">
    <property type="entry name" value="Trans_reg_C"/>
    <property type="match status" value="1"/>
</dbReference>
<dbReference type="SUPFAM" id="SSF48452">
    <property type="entry name" value="TPR-like"/>
    <property type="match status" value="1"/>
</dbReference>
<evidence type="ECO:0000313" key="7">
    <source>
        <dbReference type="EMBL" id="SPD88640.1"/>
    </source>
</evidence>
<reference evidence="7 8" key="1">
    <citation type="submission" date="2018-02" db="EMBL/GenBank/DDBJ databases">
        <authorList>
            <person name="Cohen D.B."/>
            <person name="Kent A.D."/>
        </authorList>
    </citation>
    <scope>NUCLEOTIDE SEQUENCE [LARGE SCALE GENOMIC DNA]</scope>
    <source>
        <strain evidence="7">1</strain>
    </source>
</reference>
<dbReference type="InterPro" id="IPR051677">
    <property type="entry name" value="AfsR-DnrI-RedD_regulator"/>
</dbReference>
<feature type="domain" description="OmpR/PhoB-type" evidence="6">
    <location>
        <begin position="1"/>
        <end position="94"/>
    </location>
</feature>
<evidence type="ECO:0000256" key="3">
    <source>
        <dbReference type="ARBA" id="ARBA00023125"/>
    </source>
</evidence>
<proteinExistence type="inferred from homology"/>
<dbReference type="InterPro" id="IPR001867">
    <property type="entry name" value="OmpR/PhoB-type_DNA-bd"/>
</dbReference>
<dbReference type="PANTHER" id="PTHR35807:SF1">
    <property type="entry name" value="TRANSCRIPTIONAL REGULATOR REDD"/>
    <property type="match status" value="1"/>
</dbReference>
<dbReference type="PANTHER" id="PTHR35807">
    <property type="entry name" value="TRANSCRIPTIONAL REGULATOR REDD-RELATED"/>
    <property type="match status" value="1"/>
</dbReference>
<dbReference type="InterPro" id="IPR036388">
    <property type="entry name" value="WH-like_DNA-bd_sf"/>
</dbReference>
<evidence type="ECO:0000256" key="1">
    <source>
        <dbReference type="ARBA" id="ARBA00005820"/>
    </source>
</evidence>
<dbReference type="InterPro" id="IPR005158">
    <property type="entry name" value="BTAD"/>
</dbReference>
<comment type="similarity">
    <text evidence="1">Belongs to the AfsR/DnrI/RedD regulatory family.</text>
</comment>
<dbReference type="KEGG" id="mgg:MPLG2_3610"/>
<protein>
    <recommendedName>
        <fullName evidence="6">OmpR/PhoB-type domain-containing protein</fullName>
    </recommendedName>
</protein>
<gene>
    <name evidence="7" type="ORF">MPLG2_3610</name>
</gene>
<dbReference type="Proteomes" id="UP000238164">
    <property type="component" value="Chromosome 1"/>
</dbReference>
<dbReference type="Gene3D" id="1.25.40.10">
    <property type="entry name" value="Tetratricopeptide repeat domain"/>
    <property type="match status" value="1"/>
</dbReference>
<dbReference type="RefSeq" id="WP_105187101.1">
    <property type="nucleotide sequence ID" value="NZ_BAAAGO010000009.1"/>
</dbReference>
<evidence type="ECO:0000256" key="2">
    <source>
        <dbReference type="ARBA" id="ARBA00023015"/>
    </source>
</evidence>
<evidence type="ECO:0000256" key="5">
    <source>
        <dbReference type="PROSITE-ProRule" id="PRU01091"/>
    </source>
</evidence>
<sequence length="707" mass="74919">MPAVDFRVLGRVGVTVDGEPRRLRPMETTVLAVLLADANRVVSLDSLLDRVWRGEPPRTASTAIRVHVDRLRSALGTGQSARLATAGGGYRLQVAPNELDASRFEAALGRGREIDRRDPPAGAAALRDGLLEWRGVPFEGIEGIEPITMMRSYLERRRAELLTELAELELAAGNHSGAVADLRRWTMEFPESEALASSLVIALYRSGDPIGALDECRSFITRFADEYGLDASRAFRRLETDVLNQNPVLDAPLPLASPAALAQSARDGADQAARLVADGDLLTGAEGYARAVELARRAELPPSSWLPWELEAVNALSLGGRIEQAMERAGEVAVAARRAGEPVLFAQAALAVASPWVPLGADARRAQLLIGEALDWLPLEHGAWRVRLIEGYLRAGKAGDLSMLARLGDVEPELRRQASAADPAVALDALRALHSLTWPGGQSPRRRLELAQEIALKAARVDSAEAELDALRLIVAGHIELADRLAAAASAADYARRAESAGSGLHQWFAARWLELLATLGGQSSLAARHAGRAAALADGVDAETVLVADHERMLSDALRDGALVELAGDMAALDDDMTAVDPLYQIAGAAIGAAAGVPVPHDQLAQLWQSVRGTFRAGAGAALLVAACGDHAPAQPLAGELADQLAVLSGCWLPVGGSAGVGPADAHLARLLALQGDAEASARHRDLATSLAHRFAPAWVRFTQKE</sequence>
<evidence type="ECO:0000259" key="6">
    <source>
        <dbReference type="PROSITE" id="PS51755"/>
    </source>
</evidence>
<accession>A0A2N9JKV3</accession>